<evidence type="ECO:0000256" key="1">
    <source>
        <dbReference type="SAM" id="SignalP"/>
    </source>
</evidence>
<dbReference type="InterPro" id="IPR025511">
    <property type="entry name" value="DUF4398"/>
</dbReference>
<dbReference type="Gene3D" id="1.20.1270.390">
    <property type="match status" value="1"/>
</dbReference>
<comment type="caution">
    <text evidence="3">The sequence shown here is derived from an EMBL/GenBank/DDBJ whole genome shotgun (WGS) entry which is preliminary data.</text>
</comment>
<organism evidence="3 4">
    <name type="scientific">Pseudoxanthomonas gei</name>
    <dbReference type="NCBI Taxonomy" id="1383030"/>
    <lineage>
        <taxon>Bacteria</taxon>
        <taxon>Pseudomonadati</taxon>
        <taxon>Pseudomonadota</taxon>
        <taxon>Gammaproteobacteria</taxon>
        <taxon>Lysobacterales</taxon>
        <taxon>Lysobacteraceae</taxon>
        <taxon>Pseudoxanthomonas</taxon>
    </lineage>
</organism>
<feature type="signal peptide" evidence="1">
    <location>
        <begin position="1"/>
        <end position="29"/>
    </location>
</feature>
<proteinExistence type="predicted"/>
<sequence>MNRSFAQFRRSLCVMVGAMALGAALSAPAYSQVAAVPELAVAQQAVNRADQADADQYAPDLLASARSALAQAQAAAADRRERRQAPELALRATVDAELARARSNEAIAQAQVQQRRQEISELQRTLDLEPAR</sequence>
<gene>
    <name evidence="3" type="ORF">DT603_05830</name>
</gene>
<evidence type="ECO:0000259" key="2">
    <source>
        <dbReference type="Pfam" id="PF14346"/>
    </source>
</evidence>
<evidence type="ECO:0000313" key="4">
    <source>
        <dbReference type="Proteomes" id="UP001429354"/>
    </source>
</evidence>
<accession>A0ABX0AA53</accession>
<feature type="chain" id="PRO_5046796065" evidence="1">
    <location>
        <begin position="30"/>
        <end position="132"/>
    </location>
</feature>
<reference evidence="3 4" key="1">
    <citation type="submission" date="2018-07" db="EMBL/GenBank/DDBJ databases">
        <title>Whole genome Sequencing of Pseudoxanthomonas gei KCTC 32298 (T).</title>
        <authorList>
            <person name="Kumar S."/>
            <person name="Bansal K."/>
            <person name="Kaur A."/>
            <person name="Patil P."/>
            <person name="Sharma S."/>
            <person name="Patil P.B."/>
        </authorList>
    </citation>
    <scope>NUCLEOTIDE SEQUENCE [LARGE SCALE GENOMIC DNA]</scope>
    <source>
        <strain evidence="3 4">KCTC 32298</strain>
    </source>
</reference>
<dbReference type="Pfam" id="PF14346">
    <property type="entry name" value="DUF4398"/>
    <property type="match status" value="1"/>
</dbReference>
<name>A0ABX0AA53_9GAMM</name>
<keyword evidence="4" id="KW-1185">Reference proteome</keyword>
<evidence type="ECO:0000313" key="3">
    <source>
        <dbReference type="EMBL" id="NDK38361.1"/>
    </source>
</evidence>
<dbReference type="EMBL" id="QOVG01000003">
    <property type="protein sequence ID" value="NDK38361.1"/>
    <property type="molecule type" value="Genomic_DNA"/>
</dbReference>
<protein>
    <submittedName>
        <fullName evidence="3">DUF4398 domain-containing protein</fullName>
    </submittedName>
</protein>
<dbReference type="Proteomes" id="UP001429354">
    <property type="component" value="Unassembled WGS sequence"/>
</dbReference>
<dbReference type="RefSeq" id="WP_162348923.1">
    <property type="nucleotide sequence ID" value="NZ_QOVG01000003.1"/>
</dbReference>
<keyword evidence="1" id="KW-0732">Signal</keyword>
<feature type="domain" description="DUF4398" evidence="2">
    <location>
        <begin position="37"/>
        <end position="114"/>
    </location>
</feature>